<dbReference type="InterPro" id="IPR011335">
    <property type="entry name" value="Restrct_endonuc-II-like"/>
</dbReference>
<gene>
    <name evidence="2" type="ORF">SAMN04489732_10680</name>
</gene>
<keyword evidence="3" id="KW-1185">Reference proteome</keyword>
<dbReference type="STRING" id="394193.SAMN04489732_10680"/>
<dbReference type="Pfam" id="PF05685">
    <property type="entry name" value="Uma2"/>
    <property type="match status" value="1"/>
</dbReference>
<dbReference type="EMBL" id="FOEF01000006">
    <property type="protein sequence ID" value="SEP32886.1"/>
    <property type="molecule type" value="Genomic_DNA"/>
</dbReference>
<dbReference type="Proteomes" id="UP000198582">
    <property type="component" value="Unassembled WGS sequence"/>
</dbReference>
<keyword evidence="2" id="KW-0540">Nuclease</keyword>
<dbReference type="GO" id="GO:0004519">
    <property type="term" value="F:endonuclease activity"/>
    <property type="evidence" value="ECO:0007669"/>
    <property type="project" value="UniProtKB-KW"/>
</dbReference>
<evidence type="ECO:0000259" key="1">
    <source>
        <dbReference type="Pfam" id="PF05685"/>
    </source>
</evidence>
<dbReference type="OrthoDB" id="3289716at2"/>
<dbReference type="RefSeq" id="WP_091617614.1">
    <property type="nucleotide sequence ID" value="NZ_FOEF01000006.1"/>
</dbReference>
<reference evidence="2 3" key="1">
    <citation type="submission" date="2016-10" db="EMBL/GenBank/DDBJ databases">
        <authorList>
            <person name="de Groot N.N."/>
        </authorList>
    </citation>
    <scope>NUCLEOTIDE SEQUENCE [LARGE SCALE GENOMIC DNA]</scope>
    <source>
        <strain evidence="2 3">DSM 44993</strain>
    </source>
</reference>
<proteinExistence type="predicted"/>
<evidence type="ECO:0000313" key="3">
    <source>
        <dbReference type="Proteomes" id="UP000198582"/>
    </source>
</evidence>
<protein>
    <submittedName>
        <fullName evidence="2">Endonuclease, Uma2 family (Restriction endonuclease fold)</fullName>
    </submittedName>
</protein>
<name>A0A1H8WZ43_9PSEU</name>
<evidence type="ECO:0000313" key="2">
    <source>
        <dbReference type="EMBL" id="SEP32886.1"/>
    </source>
</evidence>
<dbReference type="Gene3D" id="3.90.1570.10">
    <property type="entry name" value="tt1808, chain A"/>
    <property type="match status" value="1"/>
</dbReference>
<dbReference type="InterPro" id="IPR012296">
    <property type="entry name" value="Nuclease_put_TT1808"/>
</dbReference>
<dbReference type="PANTHER" id="PTHR35400:SF3">
    <property type="entry name" value="SLL1072 PROTEIN"/>
    <property type="match status" value="1"/>
</dbReference>
<sequence>MAAPAEPEFRVASRLDGWTVDQVLALPEEHTSGNRVELVDGVLNVSPAPTSAHQRLLQRLQLAFAPRLPEGTELLPGVNVRFGEKRLLIPDFVVLTCPAVDTTWYSATDLLLVAEIESPSTRVQDRILKKALYAEALIPYYLLVDPAQEPVAATVFGLDGGEYVPIGKSEGGVLELAEPFAARVDLRG</sequence>
<organism evidence="2 3">
    <name type="scientific">Amycolatopsis saalfeldensis</name>
    <dbReference type="NCBI Taxonomy" id="394193"/>
    <lineage>
        <taxon>Bacteria</taxon>
        <taxon>Bacillati</taxon>
        <taxon>Actinomycetota</taxon>
        <taxon>Actinomycetes</taxon>
        <taxon>Pseudonocardiales</taxon>
        <taxon>Pseudonocardiaceae</taxon>
        <taxon>Amycolatopsis</taxon>
    </lineage>
</organism>
<accession>A0A1H8WZ43</accession>
<keyword evidence="2" id="KW-0378">Hydrolase</keyword>
<keyword evidence="2" id="KW-0255">Endonuclease</keyword>
<dbReference type="SUPFAM" id="SSF52980">
    <property type="entry name" value="Restriction endonuclease-like"/>
    <property type="match status" value="1"/>
</dbReference>
<dbReference type="InterPro" id="IPR008538">
    <property type="entry name" value="Uma2"/>
</dbReference>
<dbReference type="AlphaFoldDB" id="A0A1H8WZ43"/>
<dbReference type="PANTHER" id="PTHR35400">
    <property type="entry name" value="SLR1083 PROTEIN"/>
    <property type="match status" value="1"/>
</dbReference>
<feature type="domain" description="Putative restriction endonuclease" evidence="1">
    <location>
        <begin position="21"/>
        <end position="180"/>
    </location>
</feature>
<dbReference type="CDD" id="cd06260">
    <property type="entry name" value="DUF820-like"/>
    <property type="match status" value="1"/>
</dbReference>